<accession>A0AAN6S4S0</accession>
<evidence type="ECO:0000256" key="2">
    <source>
        <dbReference type="ARBA" id="ARBA00013147"/>
    </source>
</evidence>
<dbReference type="Gene3D" id="3.30.70.260">
    <property type="match status" value="1"/>
</dbReference>
<dbReference type="GO" id="GO:0004664">
    <property type="term" value="F:prephenate dehydratase activity"/>
    <property type="evidence" value="ECO:0007669"/>
    <property type="project" value="UniProtKB-EC"/>
</dbReference>
<evidence type="ECO:0000259" key="9">
    <source>
        <dbReference type="PROSITE" id="PS51671"/>
    </source>
</evidence>
<sequence length="354" mass="38070">MASSSSSTEQQSDRRTAAAAVAFLGPITSYTHQATRNGGFDEQNWALIPVTNIIDVFGEVQSGRACFGVVPFENSTHGTVTQCLSGLADRSSRYPDVSVCAEIYLDVHHYLLGHKASNSGSGADEGGGFGHVKRIYSHPQAFGQTVNWVAENLRSGGRAVECIEVSSTSRAAELAALDNRRSGEDGEEGGGPGSSSSAAIASQMAGEHFGLDVLARNIEDRADNVTRFFVLERHNNKNEGGDGNGKAQLPEKLAGRKGHKTLVSFTVSHRKPGALADVLDVFRRRQLNLTSINSLPSLVEPFNYLFFVEFEGSSRHEGGEKDDAAGKNVEGAMQEVAKLAERSRWLGSWVNQRS</sequence>
<feature type="domain" description="ACT" evidence="9">
    <location>
        <begin position="263"/>
        <end position="348"/>
    </location>
</feature>
<dbReference type="CDD" id="cd04905">
    <property type="entry name" value="ACT_CM-PDT"/>
    <property type="match status" value="1"/>
</dbReference>
<evidence type="ECO:0000256" key="6">
    <source>
        <dbReference type="ARBA" id="ARBA00023239"/>
    </source>
</evidence>
<evidence type="ECO:0000313" key="10">
    <source>
        <dbReference type="EMBL" id="KAK3940489.1"/>
    </source>
</evidence>
<evidence type="ECO:0000256" key="1">
    <source>
        <dbReference type="ARBA" id="ARBA00004741"/>
    </source>
</evidence>
<reference evidence="11" key="1">
    <citation type="journal article" date="2023" name="Mol. Phylogenet. Evol.">
        <title>Genome-scale phylogeny and comparative genomics of the fungal order Sordariales.</title>
        <authorList>
            <person name="Hensen N."/>
            <person name="Bonometti L."/>
            <person name="Westerberg I."/>
            <person name="Brannstrom I.O."/>
            <person name="Guillou S."/>
            <person name="Cros-Aarteil S."/>
            <person name="Calhoun S."/>
            <person name="Haridas S."/>
            <person name="Kuo A."/>
            <person name="Mondo S."/>
            <person name="Pangilinan J."/>
            <person name="Riley R."/>
            <person name="LaButti K."/>
            <person name="Andreopoulos B."/>
            <person name="Lipzen A."/>
            <person name="Chen C."/>
            <person name="Yan M."/>
            <person name="Daum C."/>
            <person name="Ng V."/>
            <person name="Clum A."/>
            <person name="Steindorff A."/>
            <person name="Ohm R.A."/>
            <person name="Martin F."/>
            <person name="Silar P."/>
            <person name="Natvig D.O."/>
            <person name="Lalanne C."/>
            <person name="Gautier V."/>
            <person name="Ament-Velasquez S.L."/>
            <person name="Kruys A."/>
            <person name="Hutchinson M.I."/>
            <person name="Powell A.J."/>
            <person name="Barry K."/>
            <person name="Miller A.N."/>
            <person name="Grigoriev I.V."/>
            <person name="Debuchy R."/>
            <person name="Gladieux P."/>
            <person name="Hiltunen Thoren M."/>
            <person name="Johannesson H."/>
        </authorList>
    </citation>
    <scope>NUCLEOTIDE SEQUENCE [LARGE SCALE GENOMIC DNA]</scope>
    <source>
        <strain evidence="11">CBS 340.73</strain>
    </source>
</reference>
<evidence type="ECO:0000256" key="7">
    <source>
        <dbReference type="SAM" id="MobiDB-lite"/>
    </source>
</evidence>
<dbReference type="PROSITE" id="PS51671">
    <property type="entry name" value="ACT"/>
    <property type="match status" value="1"/>
</dbReference>
<comment type="caution">
    <text evidence="10">The sequence shown here is derived from an EMBL/GenBank/DDBJ whole genome shotgun (WGS) entry which is preliminary data.</text>
</comment>
<dbReference type="Gene3D" id="3.40.190.10">
    <property type="entry name" value="Periplasmic binding protein-like II"/>
    <property type="match status" value="2"/>
</dbReference>
<keyword evidence="11" id="KW-1185">Reference proteome</keyword>
<dbReference type="EMBL" id="MU853795">
    <property type="protein sequence ID" value="KAK3940489.1"/>
    <property type="molecule type" value="Genomic_DNA"/>
</dbReference>
<keyword evidence="6" id="KW-0456">Lyase</keyword>
<dbReference type="GO" id="GO:0005737">
    <property type="term" value="C:cytoplasm"/>
    <property type="evidence" value="ECO:0007669"/>
    <property type="project" value="TreeGrafter"/>
</dbReference>
<feature type="domain" description="Prephenate dehydratase" evidence="8">
    <location>
        <begin position="20"/>
        <end position="233"/>
    </location>
</feature>
<dbReference type="Proteomes" id="UP001303473">
    <property type="component" value="Unassembled WGS sequence"/>
</dbReference>
<keyword evidence="5" id="KW-0584">Phenylalanine biosynthesis</keyword>
<dbReference type="SUPFAM" id="SSF53850">
    <property type="entry name" value="Periplasmic binding protein-like II"/>
    <property type="match status" value="1"/>
</dbReference>
<keyword evidence="4" id="KW-0057">Aromatic amino acid biosynthesis</keyword>
<dbReference type="InterPro" id="IPR001086">
    <property type="entry name" value="Preph_deHydtase"/>
</dbReference>
<evidence type="ECO:0000256" key="3">
    <source>
        <dbReference type="ARBA" id="ARBA00022605"/>
    </source>
</evidence>
<organism evidence="10 11">
    <name type="scientific">Diplogelasinospora grovesii</name>
    <dbReference type="NCBI Taxonomy" id="303347"/>
    <lineage>
        <taxon>Eukaryota</taxon>
        <taxon>Fungi</taxon>
        <taxon>Dikarya</taxon>
        <taxon>Ascomycota</taxon>
        <taxon>Pezizomycotina</taxon>
        <taxon>Sordariomycetes</taxon>
        <taxon>Sordariomycetidae</taxon>
        <taxon>Sordariales</taxon>
        <taxon>Diplogelasinosporaceae</taxon>
        <taxon>Diplogelasinospora</taxon>
    </lineage>
</organism>
<gene>
    <name evidence="10" type="ORF">QBC46DRAFT_385109</name>
</gene>
<dbReference type="SUPFAM" id="SSF55021">
    <property type="entry name" value="ACT-like"/>
    <property type="match status" value="1"/>
</dbReference>
<dbReference type="InterPro" id="IPR045865">
    <property type="entry name" value="ACT-like_dom_sf"/>
</dbReference>
<evidence type="ECO:0000256" key="5">
    <source>
        <dbReference type="ARBA" id="ARBA00023222"/>
    </source>
</evidence>
<evidence type="ECO:0000256" key="4">
    <source>
        <dbReference type="ARBA" id="ARBA00023141"/>
    </source>
</evidence>
<dbReference type="PIRSF" id="PIRSF001500">
    <property type="entry name" value="Chor_mut_pdt_Ppr"/>
    <property type="match status" value="1"/>
</dbReference>
<dbReference type="InterPro" id="IPR002912">
    <property type="entry name" value="ACT_dom"/>
</dbReference>
<dbReference type="AlphaFoldDB" id="A0AAN6S4S0"/>
<dbReference type="PROSITE" id="PS51171">
    <property type="entry name" value="PREPHENATE_DEHYDR_3"/>
    <property type="match status" value="1"/>
</dbReference>
<evidence type="ECO:0000313" key="11">
    <source>
        <dbReference type="Proteomes" id="UP001303473"/>
    </source>
</evidence>
<keyword evidence="3" id="KW-0028">Amino-acid biosynthesis</keyword>
<dbReference type="EC" id="4.2.1.51" evidence="2"/>
<comment type="pathway">
    <text evidence="1">Amino-acid biosynthesis; L-phenylalanine biosynthesis; phenylpyruvate from prephenate: step 1/1.</text>
</comment>
<dbReference type="InterPro" id="IPR008242">
    <property type="entry name" value="Chor_mutase/pphenate_deHydtase"/>
</dbReference>
<dbReference type="Pfam" id="PF00800">
    <property type="entry name" value="PDT"/>
    <property type="match status" value="1"/>
</dbReference>
<feature type="region of interest" description="Disordered" evidence="7">
    <location>
        <begin position="175"/>
        <end position="198"/>
    </location>
</feature>
<dbReference type="GO" id="GO:0009094">
    <property type="term" value="P:L-phenylalanine biosynthetic process"/>
    <property type="evidence" value="ECO:0007669"/>
    <property type="project" value="UniProtKB-KW"/>
</dbReference>
<proteinExistence type="predicted"/>
<evidence type="ECO:0000259" key="8">
    <source>
        <dbReference type="PROSITE" id="PS51171"/>
    </source>
</evidence>
<dbReference type="PANTHER" id="PTHR21022">
    <property type="entry name" value="PREPHENATE DEHYDRATASE P PROTEIN"/>
    <property type="match status" value="1"/>
</dbReference>
<dbReference type="PANTHER" id="PTHR21022:SF19">
    <property type="entry name" value="PREPHENATE DEHYDRATASE-RELATED"/>
    <property type="match status" value="1"/>
</dbReference>
<protein>
    <recommendedName>
        <fullName evidence="2">prephenate dehydratase</fullName>
        <ecNumber evidence="2">4.2.1.51</ecNumber>
    </recommendedName>
</protein>
<name>A0AAN6S4S0_9PEZI</name>
<dbReference type="CDD" id="cd13532">
    <property type="entry name" value="PBP2_PDT_like"/>
    <property type="match status" value="1"/>
</dbReference>